<keyword evidence="7 11" id="KW-0784">Thiamine biosynthesis</keyword>
<feature type="binding site" evidence="11">
    <location>
        <position position="285"/>
    </location>
    <ligand>
        <name>thiamine diphosphate</name>
        <dbReference type="ChEBI" id="CHEBI:58937"/>
    </ligand>
</feature>
<comment type="pathway">
    <text evidence="1 11">Metabolic intermediate biosynthesis; 1-deoxy-D-xylulose 5-phosphate biosynthesis; 1-deoxy-D-xylulose 5-phosphate from D-glyceraldehyde 3-phosphate and pyruvate: step 1/1.</text>
</comment>
<evidence type="ECO:0000259" key="14">
    <source>
        <dbReference type="SMART" id="SM00861"/>
    </source>
</evidence>
<proteinExistence type="inferred from homology"/>
<feature type="binding site" evidence="11">
    <location>
        <position position="74"/>
    </location>
    <ligand>
        <name>thiamine diphosphate</name>
        <dbReference type="ChEBI" id="CHEBI:58937"/>
    </ligand>
</feature>
<comment type="cofactor">
    <cofactor evidence="11">
        <name>Mg(2+)</name>
        <dbReference type="ChEBI" id="CHEBI:18420"/>
    </cofactor>
    <text evidence="11">Binds 1 Mg(2+) ion per subunit.</text>
</comment>
<keyword evidence="8 11" id="KW-0786">Thiamine pyrophosphate</keyword>
<dbReference type="PANTHER" id="PTHR43322">
    <property type="entry name" value="1-D-DEOXYXYLULOSE 5-PHOSPHATE SYNTHASE-RELATED"/>
    <property type="match status" value="1"/>
</dbReference>
<feature type="binding site" evidence="11">
    <location>
        <position position="367"/>
    </location>
    <ligand>
        <name>thiamine diphosphate</name>
        <dbReference type="ChEBI" id="CHEBI:58937"/>
    </ligand>
</feature>
<protein>
    <recommendedName>
        <fullName evidence="11">1-deoxy-D-xylulose-5-phosphate synthase</fullName>
        <ecNumber evidence="11">2.2.1.7</ecNumber>
    </recommendedName>
    <alternativeName>
        <fullName evidence="11">1-deoxyxylulose-5-phosphate synthase</fullName>
        <shortName evidence="11">DXP synthase</shortName>
        <shortName evidence="11">DXPS</shortName>
    </alternativeName>
</protein>
<gene>
    <name evidence="11 15" type="primary">dxs</name>
    <name evidence="15" type="ORF">ENJ96_05445</name>
</gene>
<evidence type="ECO:0000256" key="4">
    <source>
        <dbReference type="ARBA" id="ARBA00022679"/>
    </source>
</evidence>
<dbReference type="Pfam" id="PF02780">
    <property type="entry name" value="Transketolase_C"/>
    <property type="match status" value="1"/>
</dbReference>
<feature type="binding site" evidence="11">
    <location>
        <begin position="147"/>
        <end position="148"/>
    </location>
    <ligand>
        <name>thiamine diphosphate</name>
        <dbReference type="ChEBI" id="CHEBI:58937"/>
    </ligand>
</feature>
<dbReference type="InterPro" id="IPR009014">
    <property type="entry name" value="Transketo_C/PFOR_II"/>
</dbReference>
<evidence type="ECO:0000256" key="10">
    <source>
        <dbReference type="ARBA" id="ARBA00055605"/>
    </source>
</evidence>
<evidence type="ECO:0000256" key="9">
    <source>
        <dbReference type="ARBA" id="ARBA00023229"/>
    </source>
</evidence>
<feature type="binding site" evidence="11">
    <location>
        <begin position="115"/>
        <end position="117"/>
    </location>
    <ligand>
        <name>thiamine diphosphate</name>
        <dbReference type="ChEBI" id="CHEBI:58937"/>
    </ligand>
</feature>
<dbReference type="FunFam" id="3.40.50.920:FF:000002">
    <property type="entry name" value="1-deoxy-D-xylulose-5-phosphate synthase"/>
    <property type="match status" value="1"/>
</dbReference>
<evidence type="ECO:0000256" key="8">
    <source>
        <dbReference type="ARBA" id="ARBA00023052"/>
    </source>
</evidence>
<dbReference type="InterPro" id="IPR020826">
    <property type="entry name" value="Transketolase_BS"/>
</dbReference>
<dbReference type="SUPFAM" id="SSF52922">
    <property type="entry name" value="TK C-terminal domain-like"/>
    <property type="match status" value="1"/>
</dbReference>
<evidence type="ECO:0000256" key="11">
    <source>
        <dbReference type="HAMAP-Rule" id="MF_00315"/>
    </source>
</evidence>
<keyword evidence="9 11" id="KW-0414">Isoprene biosynthesis</keyword>
<dbReference type="Gene3D" id="3.40.50.920">
    <property type="match status" value="1"/>
</dbReference>
<dbReference type="Pfam" id="PF13292">
    <property type="entry name" value="DXP_synthase_N"/>
    <property type="match status" value="1"/>
</dbReference>
<keyword evidence="6 11" id="KW-0460">Magnesium</keyword>
<dbReference type="CDD" id="cd07033">
    <property type="entry name" value="TPP_PYR_DXS_TK_like"/>
    <property type="match status" value="1"/>
</dbReference>
<feature type="binding site" evidence="11">
    <location>
        <position position="175"/>
    </location>
    <ligand>
        <name>Mg(2+)</name>
        <dbReference type="ChEBI" id="CHEBI:18420"/>
    </ligand>
</feature>
<evidence type="ECO:0000256" key="2">
    <source>
        <dbReference type="ARBA" id="ARBA00011081"/>
    </source>
</evidence>
<dbReference type="GO" id="GO:0030976">
    <property type="term" value="F:thiamine pyrophosphate binding"/>
    <property type="evidence" value="ECO:0007669"/>
    <property type="project" value="UniProtKB-UniRule"/>
</dbReference>
<evidence type="ECO:0000256" key="3">
    <source>
        <dbReference type="ARBA" id="ARBA00011738"/>
    </source>
</evidence>
<feature type="binding site" evidence="11">
    <location>
        <position position="175"/>
    </location>
    <ligand>
        <name>thiamine diphosphate</name>
        <dbReference type="ChEBI" id="CHEBI:58937"/>
    </ligand>
</feature>
<evidence type="ECO:0000256" key="13">
    <source>
        <dbReference type="SAM" id="MobiDB-lite"/>
    </source>
</evidence>
<keyword evidence="12" id="KW-0175">Coiled coil</keyword>
<dbReference type="Pfam" id="PF02779">
    <property type="entry name" value="Transket_pyr"/>
    <property type="match status" value="1"/>
</dbReference>
<evidence type="ECO:0000256" key="1">
    <source>
        <dbReference type="ARBA" id="ARBA00004980"/>
    </source>
</evidence>
<feature type="binding site" evidence="11">
    <location>
        <position position="146"/>
    </location>
    <ligand>
        <name>Mg(2+)</name>
        <dbReference type="ChEBI" id="CHEBI:18420"/>
    </ligand>
</feature>
<comment type="subunit">
    <text evidence="3 11">Homodimer.</text>
</comment>
<dbReference type="NCBIfam" id="TIGR00204">
    <property type="entry name" value="dxs"/>
    <property type="match status" value="1"/>
</dbReference>
<dbReference type="SUPFAM" id="SSF52518">
    <property type="entry name" value="Thiamin diphosphate-binding fold (THDP-binding)"/>
    <property type="match status" value="2"/>
</dbReference>
<dbReference type="PROSITE" id="PS00801">
    <property type="entry name" value="TRANSKETOLASE_1"/>
    <property type="match status" value="1"/>
</dbReference>
<dbReference type="InterPro" id="IPR005475">
    <property type="entry name" value="Transketolase-like_Pyr-bd"/>
</dbReference>
<dbReference type="PANTHER" id="PTHR43322:SF5">
    <property type="entry name" value="1-DEOXY-D-XYLULOSE-5-PHOSPHATE SYNTHASE, CHLOROPLASTIC"/>
    <property type="match status" value="1"/>
</dbReference>
<dbReference type="GO" id="GO:0016114">
    <property type="term" value="P:terpenoid biosynthetic process"/>
    <property type="evidence" value="ECO:0007669"/>
    <property type="project" value="UniProtKB-UniRule"/>
</dbReference>
<dbReference type="EC" id="2.2.1.7" evidence="11"/>
<feature type="region of interest" description="Disordered" evidence="13">
    <location>
        <begin position="296"/>
        <end position="316"/>
    </location>
</feature>
<organism evidence="15">
    <name type="scientific">Thermodesulfatator atlanticus</name>
    <dbReference type="NCBI Taxonomy" id="501497"/>
    <lineage>
        <taxon>Bacteria</taxon>
        <taxon>Pseudomonadati</taxon>
        <taxon>Thermodesulfobacteriota</taxon>
        <taxon>Thermodesulfobacteria</taxon>
        <taxon>Thermodesulfobacteriales</taxon>
        <taxon>Thermodesulfatatoraceae</taxon>
        <taxon>Thermodesulfatator</taxon>
    </lineage>
</organism>
<dbReference type="HAMAP" id="MF_00315">
    <property type="entry name" value="DXP_synth"/>
    <property type="match status" value="1"/>
</dbReference>
<accession>A0A7V5NZZ2</accession>
<keyword evidence="4 11" id="KW-0808">Transferase</keyword>
<dbReference type="SMART" id="SM00861">
    <property type="entry name" value="Transket_pyr"/>
    <property type="match status" value="1"/>
</dbReference>
<dbReference type="InterPro" id="IPR029061">
    <property type="entry name" value="THDP-binding"/>
</dbReference>
<evidence type="ECO:0000256" key="5">
    <source>
        <dbReference type="ARBA" id="ARBA00022723"/>
    </source>
</evidence>
<evidence type="ECO:0000256" key="7">
    <source>
        <dbReference type="ARBA" id="ARBA00022977"/>
    </source>
</evidence>
<comment type="caution">
    <text evidence="15">The sequence shown here is derived from an EMBL/GenBank/DDBJ whole genome shotgun (WGS) entry which is preliminary data.</text>
</comment>
<evidence type="ECO:0000256" key="6">
    <source>
        <dbReference type="ARBA" id="ARBA00022842"/>
    </source>
</evidence>
<dbReference type="FunFam" id="3.40.50.970:FF:000005">
    <property type="entry name" value="1-deoxy-D-xylulose-5-phosphate synthase"/>
    <property type="match status" value="1"/>
</dbReference>
<dbReference type="InterPro" id="IPR033248">
    <property type="entry name" value="Transketolase_C"/>
</dbReference>
<comment type="similarity">
    <text evidence="2 11">Belongs to the transketolase family. DXPS subfamily.</text>
</comment>
<keyword evidence="5 11" id="KW-0479">Metal-binding</keyword>
<dbReference type="NCBIfam" id="NF003933">
    <property type="entry name" value="PRK05444.2-2"/>
    <property type="match status" value="1"/>
</dbReference>
<comment type="cofactor">
    <cofactor evidence="11">
        <name>thiamine diphosphate</name>
        <dbReference type="ChEBI" id="CHEBI:58937"/>
    </cofactor>
    <text evidence="11">Binds 1 thiamine pyrophosphate per subunit.</text>
</comment>
<dbReference type="Gene3D" id="3.40.50.970">
    <property type="match status" value="2"/>
</dbReference>
<comment type="function">
    <text evidence="10 11">Catalyzes the acyloin condensation reaction between C atoms 2 and 3 of pyruvate and glyceraldehyde 3-phosphate to yield 1-deoxy-D-xylulose-5-phosphate (DXP).</text>
</comment>
<dbReference type="AlphaFoldDB" id="A0A7V5NZZ2"/>
<dbReference type="GO" id="GO:0005829">
    <property type="term" value="C:cytosol"/>
    <property type="evidence" value="ECO:0007669"/>
    <property type="project" value="TreeGrafter"/>
</dbReference>
<sequence length="634" mass="69239">MAGLLEKIDSPKDLKKLRLSQLEKLAEELRRVIVETVAETGGHLAPNLGVVELTIALHYVFDSPKDKIVWDVGHQAYAHKLLTGRRDRFHTLRQYGGIAGFPKRSESPHDIVDVGHSSTSISAALGLVTAQDLLGEKGKVVVVIGDGSMTAGLAFEGLNNAGHLKKDLIVILNDNEMSISPNVGALSSFLSRKLTGPLARRFKRELESLVSHLPGGEHLVTAIKKSEDAIKCLLTPGMLFEALGFRYVGPIPGHNVDILIKTLKNVKALEGPTLVHVLTKKGKGYPPAEQEPERFHGLGPFDVKTGKPKPGKPKPPSYTSVFSKVMLRLAEEEPRLVAITAAMPTGTGLKAFGERFPDRFFDVGIAEQHAVTFAAGLAIGGMIPVCAIYSTFLQRAYDQIIHDVALMDLHVVFAIDRGGIVGEDGPTHQGQFDLSYLRIIPNMVVMAPKDENELQHMLYTAVRHQGPVAVRYPRGAGVGVSLDWELKELPIGQGELLREGTDVLFLAIGNMVYPALKAAHLLEKEGLSAAVVNARFVKPLDRDLILNLARRIKKVVTVEENVLQGGFGAAVLELLAQEGLNIPVKMIGLPDKFIEHGAPDLLREKYGLTPEKIAQNTFSWLEELDRKRLKVLRA</sequence>
<evidence type="ECO:0000313" key="15">
    <source>
        <dbReference type="EMBL" id="HHI97280.1"/>
    </source>
</evidence>
<dbReference type="EMBL" id="DROK01000155">
    <property type="protein sequence ID" value="HHI97280.1"/>
    <property type="molecule type" value="Genomic_DNA"/>
</dbReference>
<dbReference type="GO" id="GO:0019288">
    <property type="term" value="P:isopentenyl diphosphate biosynthetic process, methylerythritol 4-phosphate pathway"/>
    <property type="evidence" value="ECO:0007669"/>
    <property type="project" value="TreeGrafter"/>
</dbReference>
<evidence type="ECO:0000256" key="12">
    <source>
        <dbReference type="SAM" id="Coils"/>
    </source>
</evidence>
<feature type="coiled-coil region" evidence="12">
    <location>
        <begin position="12"/>
        <end position="39"/>
    </location>
</feature>
<dbReference type="GO" id="GO:0009228">
    <property type="term" value="P:thiamine biosynthetic process"/>
    <property type="evidence" value="ECO:0007669"/>
    <property type="project" value="UniProtKB-UniRule"/>
</dbReference>
<dbReference type="CDD" id="cd02007">
    <property type="entry name" value="TPP_DXS"/>
    <property type="match status" value="1"/>
</dbReference>
<dbReference type="PROSITE" id="PS00802">
    <property type="entry name" value="TRANSKETOLASE_2"/>
    <property type="match status" value="1"/>
</dbReference>
<name>A0A7V5NZZ2_9BACT</name>
<reference evidence="15" key="1">
    <citation type="journal article" date="2020" name="mSystems">
        <title>Genome- and Community-Level Interaction Insights into Carbon Utilization and Element Cycling Functions of Hydrothermarchaeota in Hydrothermal Sediment.</title>
        <authorList>
            <person name="Zhou Z."/>
            <person name="Liu Y."/>
            <person name="Xu W."/>
            <person name="Pan J."/>
            <person name="Luo Z.H."/>
            <person name="Li M."/>
        </authorList>
    </citation>
    <scope>NUCLEOTIDE SEQUENCE [LARGE SCALE GENOMIC DNA]</scope>
    <source>
        <strain evidence="15">HyVt-533</strain>
    </source>
</reference>
<dbReference type="UniPathway" id="UPA00064">
    <property type="reaction ID" value="UER00091"/>
</dbReference>
<dbReference type="GO" id="GO:0008661">
    <property type="term" value="F:1-deoxy-D-xylulose-5-phosphate synthase activity"/>
    <property type="evidence" value="ECO:0007669"/>
    <property type="project" value="UniProtKB-UniRule"/>
</dbReference>
<dbReference type="InterPro" id="IPR005477">
    <property type="entry name" value="Dxylulose-5-P_synthase"/>
</dbReference>
<dbReference type="InterPro" id="IPR049557">
    <property type="entry name" value="Transketolase_CS"/>
</dbReference>
<dbReference type="GO" id="GO:0000287">
    <property type="term" value="F:magnesium ion binding"/>
    <property type="evidence" value="ECO:0007669"/>
    <property type="project" value="UniProtKB-UniRule"/>
</dbReference>
<comment type="catalytic activity">
    <reaction evidence="11">
        <text>D-glyceraldehyde 3-phosphate + pyruvate + H(+) = 1-deoxy-D-xylulose 5-phosphate + CO2</text>
        <dbReference type="Rhea" id="RHEA:12605"/>
        <dbReference type="ChEBI" id="CHEBI:15361"/>
        <dbReference type="ChEBI" id="CHEBI:15378"/>
        <dbReference type="ChEBI" id="CHEBI:16526"/>
        <dbReference type="ChEBI" id="CHEBI:57792"/>
        <dbReference type="ChEBI" id="CHEBI:59776"/>
        <dbReference type="EC" id="2.2.1.7"/>
    </reaction>
</comment>
<dbReference type="Proteomes" id="UP000886101">
    <property type="component" value="Unassembled WGS sequence"/>
</dbReference>
<feature type="domain" description="Transketolase-like pyrimidine-binding" evidence="14">
    <location>
        <begin position="316"/>
        <end position="480"/>
    </location>
</feature>